<reference evidence="1" key="2">
    <citation type="submission" date="2025-08" db="UniProtKB">
        <authorList>
            <consortium name="Ensembl"/>
        </authorList>
    </citation>
    <scope>IDENTIFICATION</scope>
</reference>
<evidence type="ECO:0008006" key="3">
    <source>
        <dbReference type="Google" id="ProtNLM"/>
    </source>
</evidence>
<dbReference type="Ensembl" id="ENSGAGT00000022245.1">
    <property type="protein sequence ID" value="ENSGAGP00000019537.1"/>
    <property type="gene ID" value="ENSGAGG00000014405.1"/>
</dbReference>
<protein>
    <recommendedName>
        <fullName evidence="3">DEAD-box RNA helicase Q domain-containing protein</fullName>
    </recommendedName>
</protein>
<dbReference type="Proteomes" id="UP000291020">
    <property type="component" value="Unassembled WGS sequence"/>
</dbReference>
<reference evidence="2" key="1">
    <citation type="journal article" date="2017" name="PLoS ONE">
        <title>The Agassiz's desert tortoise genome provides a resource for the conservation of a threatened species.</title>
        <authorList>
            <person name="Tollis M."/>
            <person name="DeNardo D.F."/>
            <person name="Cornelius J.A."/>
            <person name="Dolby G.A."/>
            <person name="Edwards T."/>
            <person name="Henen B.T."/>
            <person name="Karl A.E."/>
            <person name="Murphy R.W."/>
            <person name="Kusumi K."/>
        </authorList>
    </citation>
    <scope>NUCLEOTIDE SEQUENCE [LARGE SCALE GENOMIC DNA]</scope>
</reference>
<keyword evidence="2" id="KW-1185">Reference proteome</keyword>
<evidence type="ECO:0000313" key="2">
    <source>
        <dbReference type="Proteomes" id="UP000291020"/>
    </source>
</evidence>
<dbReference type="STRING" id="38772.ENSGAGP00000019537"/>
<proteinExistence type="predicted"/>
<sequence>MESVTEGRWESLPVTLSPGVLQTLRELGFPHMTPVQPSRRCPPPVQWRLL</sequence>
<dbReference type="AlphaFoldDB" id="A0A452HWJ5"/>
<organism evidence="1 2">
    <name type="scientific">Gopherus agassizii</name>
    <name type="common">Agassiz's desert tortoise</name>
    <dbReference type="NCBI Taxonomy" id="38772"/>
    <lineage>
        <taxon>Eukaryota</taxon>
        <taxon>Metazoa</taxon>
        <taxon>Chordata</taxon>
        <taxon>Craniata</taxon>
        <taxon>Vertebrata</taxon>
        <taxon>Euteleostomi</taxon>
        <taxon>Archelosauria</taxon>
        <taxon>Testudinata</taxon>
        <taxon>Testudines</taxon>
        <taxon>Cryptodira</taxon>
        <taxon>Durocryptodira</taxon>
        <taxon>Testudinoidea</taxon>
        <taxon>Testudinidae</taxon>
        <taxon>Gopherus</taxon>
    </lineage>
</organism>
<reference evidence="1" key="3">
    <citation type="submission" date="2025-09" db="UniProtKB">
        <authorList>
            <consortium name="Ensembl"/>
        </authorList>
    </citation>
    <scope>IDENTIFICATION</scope>
</reference>
<name>A0A452HWJ5_9SAUR</name>
<evidence type="ECO:0000313" key="1">
    <source>
        <dbReference type="Ensembl" id="ENSGAGP00000019537.1"/>
    </source>
</evidence>
<accession>A0A452HWJ5</accession>